<evidence type="ECO:0000313" key="2">
    <source>
        <dbReference type="EMBL" id="MFD2484171.1"/>
    </source>
</evidence>
<dbReference type="Proteomes" id="UP001597542">
    <property type="component" value="Unassembled WGS sequence"/>
</dbReference>
<accession>A0ABW5I4B5</accession>
<dbReference type="InterPro" id="IPR024432">
    <property type="entry name" value="Put_RecE_PDDEXK-like_dom"/>
</dbReference>
<protein>
    <submittedName>
        <fullName evidence="2">PD-(D/E)XK nuclease-like domain-containing protein</fullName>
    </submittedName>
</protein>
<name>A0ABW5I4B5_9PSEU</name>
<dbReference type="InterPro" id="IPR011604">
    <property type="entry name" value="PDDEXK-like_dom_sf"/>
</dbReference>
<feature type="domain" description="Putative exodeoxyribonuclease 8 PDDEXK-like" evidence="1">
    <location>
        <begin position="110"/>
        <end position="270"/>
    </location>
</feature>
<reference evidence="3" key="1">
    <citation type="journal article" date="2019" name="Int. J. Syst. Evol. Microbiol.">
        <title>The Global Catalogue of Microorganisms (GCM) 10K type strain sequencing project: providing services to taxonomists for standard genome sequencing and annotation.</title>
        <authorList>
            <consortium name="The Broad Institute Genomics Platform"/>
            <consortium name="The Broad Institute Genome Sequencing Center for Infectious Disease"/>
            <person name="Wu L."/>
            <person name="Ma J."/>
        </authorList>
    </citation>
    <scope>NUCLEOTIDE SEQUENCE [LARGE SCALE GENOMIC DNA]</scope>
    <source>
        <strain evidence="3">CGMCC 4.7638</strain>
    </source>
</reference>
<dbReference type="EMBL" id="JBHUKQ010000014">
    <property type="protein sequence ID" value="MFD2484171.1"/>
    <property type="molecule type" value="Genomic_DNA"/>
</dbReference>
<comment type="caution">
    <text evidence="2">The sequence shown here is derived from an EMBL/GenBank/DDBJ whole genome shotgun (WGS) entry which is preliminary data.</text>
</comment>
<keyword evidence="3" id="KW-1185">Reference proteome</keyword>
<evidence type="ECO:0000313" key="3">
    <source>
        <dbReference type="Proteomes" id="UP001597542"/>
    </source>
</evidence>
<dbReference type="RefSeq" id="WP_344283147.1">
    <property type="nucleotide sequence ID" value="NZ_BAAAHV010000022.1"/>
</dbReference>
<proteinExistence type="predicted"/>
<gene>
    <name evidence="2" type="ORF">ACFSUT_28100</name>
</gene>
<evidence type="ECO:0000259" key="1">
    <source>
        <dbReference type="Pfam" id="PF12684"/>
    </source>
</evidence>
<dbReference type="Gene3D" id="3.90.320.10">
    <property type="match status" value="1"/>
</dbReference>
<sequence>MTAVAEKITEPGVYDDVPDEVYHADPVEGGSLSSTGARRLLPPSCPAKFRWEQDHPRDNVPEFNLGHAAHKLVLGIGPELVVVEAENWRTKKAQNTRDEALAEGAVPLLPFEMEQVEAMAAALRAHPIASALLRPGTGRTELTLVWRDVPTGVMRRARLDKLTKDRRGRVLIVDYKTAASSEPAKFEKAIHERGYHQQLDFYKDGVLELGLGSEVVPLLVAQEKTPPYVVTVVQPTESAMFWGGVLNRTAVDLFAQCQRTGVWPGYSDEIVLAALPGWAERQYEDARERGDYDIKEK</sequence>
<dbReference type="Pfam" id="PF12684">
    <property type="entry name" value="DUF3799"/>
    <property type="match status" value="1"/>
</dbReference>
<organism evidence="2 3">
    <name type="scientific">Amycolatopsis albidoflavus</name>
    <dbReference type="NCBI Taxonomy" id="102226"/>
    <lineage>
        <taxon>Bacteria</taxon>
        <taxon>Bacillati</taxon>
        <taxon>Actinomycetota</taxon>
        <taxon>Actinomycetes</taxon>
        <taxon>Pseudonocardiales</taxon>
        <taxon>Pseudonocardiaceae</taxon>
        <taxon>Amycolatopsis</taxon>
    </lineage>
</organism>